<feature type="transmembrane region" description="Helical" evidence="1">
    <location>
        <begin position="67"/>
        <end position="87"/>
    </location>
</feature>
<dbReference type="GeneID" id="97131452"/>
<dbReference type="EMBL" id="JABMCC010000107">
    <property type="protein sequence ID" value="NUU54816.1"/>
    <property type="molecule type" value="Genomic_DNA"/>
</dbReference>
<proteinExistence type="predicted"/>
<dbReference type="Pfam" id="PF04307">
    <property type="entry name" value="YdjM"/>
    <property type="match status" value="1"/>
</dbReference>
<organism evidence="2 3">
    <name type="scientific">Paenibacillus taichungensis</name>
    <dbReference type="NCBI Taxonomy" id="484184"/>
    <lineage>
        <taxon>Bacteria</taxon>
        <taxon>Bacillati</taxon>
        <taxon>Bacillota</taxon>
        <taxon>Bacilli</taxon>
        <taxon>Bacillales</taxon>
        <taxon>Paenibacillaceae</taxon>
        <taxon>Paenibacillus</taxon>
    </lineage>
</organism>
<keyword evidence="1" id="KW-1133">Transmembrane helix</keyword>
<evidence type="ECO:0000313" key="3">
    <source>
        <dbReference type="Proteomes" id="UP000577724"/>
    </source>
</evidence>
<sequence>MYAKTHMIAGGIVGYLISPTWVGVLGGAVSSLLSDIDEPKSFIGRKTLLLSVPLNWSIEHRTVTHSLLFAFVSAFIFFAVTVLTPLYMLGYVILGGIISHIVGDMLTGRVMLFWPMKKKIGIKMPFWIYRIVDMLIRLGLIYLVIHQLVFGNVFKNLLSNSIL</sequence>
<reference evidence="2 3" key="1">
    <citation type="submission" date="2020-05" db="EMBL/GenBank/DDBJ databases">
        <title>Genome Sequencing of Type Strains.</title>
        <authorList>
            <person name="Lemaire J.F."/>
            <person name="Inderbitzin P."/>
            <person name="Gregorio O.A."/>
            <person name="Collins S.B."/>
            <person name="Wespe N."/>
            <person name="Knight-Connoni V."/>
        </authorList>
    </citation>
    <scope>NUCLEOTIDE SEQUENCE [LARGE SCALE GENOMIC DNA]</scope>
    <source>
        <strain evidence="2 3">DSM 19942</strain>
    </source>
</reference>
<dbReference type="PANTHER" id="PTHR35531:SF1">
    <property type="entry name" value="INNER MEMBRANE PROTEIN YBCI-RELATED"/>
    <property type="match status" value="1"/>
</dbReference>
<dbReference type="InterPro" id="IPR007404">
    <property type="entry name" value="YdjM-like"/>
</dbReference>
<keyword evidence="3" id="KW-1185">Reference proteome</keyword>
<feature type="transmembrane region" description="Helical" evidence="1">
    <location>
        <begin position="135"/>
        <end position="154"/>
    </location>
</feature>
<gene>
    <name evidence="2" type="ORF">HP548_12075</name>
</gene>
<evidence type="ECO:0000313" key="2">
    <source>
        <dbReference type="EMBL" id="NUU54816.1"/>
    </source>
</evidence>
<protein>
    <submittedName>
        <fullName evidence="2">Metal-dependent hydrolase</fullName>
    </submittedName>
</protein>
<dbReference type="PANTHER" id="PTHR35531">
    <property type="entry name" value="INNER MEMBRANE PROTEIN YBCI-RELATED"/>
    <property type="match status" value="1"/>
</dbReference>
<comment type="caution">
    <text evidence="2">The sequence shown here is derived from an EMBL/GenBank/DDBJ whole genome shotgun (WGS) entry which is preliminary data.</text>
</comment>
<accession>A0ABX2ML80</accession>
<name>A0ABX2ML80_9BACL</name>
<feature type="transmembrane region" description="Helical" evidence="1">
    <location>
        <begin position="12"/>
        <end position="33"/>
    </location>
</feature>
<dbReference type="RefSeq" id="WP_175381765.1">
    <property type="nucleotide sequence ID" value="NZ_CBCRYD010000035.1"/>
</dbReference>
<keyword evidence="1" id="KW-0812">Transmembrane</keyword>
<dbReference type="Proteomes" id="UP000577724">
    <property type="component" value="Unassembled WGS sequence"/>
</dbReference>
<evidence type="ECO:0000256" key="1">
    <source>
        <dbReference type="SAM" id="Phobius"/>
    </source>
</evidence>
<keyword evidence="1" id="KW-0472">Membrane</keyword>
<keyword evidence="2" id="KW-0378">Hydrolase</keyword>
<dbReference type="GO" id="GO:0016787">
    <property type="term" value="F:hydrolase activity"/>
    <property type="evidence" value="ECO:0007669"/>
    <property type="project" value="UniProtKB-KW"/>
</dbReference>